<evidence type="ECO:0000313" key="2">
    <source>
        <dbReference type="EMBL" id="ADJ14950.1"/>
    </source>
</evidence>
<dbReference type="EMBL" id="AOHV01000038">
    <property type="protein sequence ID" value="ELY35034.1"/>
    <property type="molecule type" value="Genomic_DNA"/>
</dbReference>
<dbReference type="STRING" id="795797.HacjB3_07825"/>
<gene>
    <name evidence="2" type="ordered locus">HacjB3_07825</name>
    <name evidence="3" type="ORF">C497_14897</name>
</gene>
<keyword evidence="1" id="KW-0812">Transmembrane</keyword>
<dbReference type="KEGG" id="hje:HacjB3_07825"/>
<evidence type="ECO:0000313" key="3">
    <source>
        <dbReference type="EMBL" id="ELY35034.1"/>
    </source>
</evidence>
<dbReference type="AlphaFoldDB" id="D8J2J3"/>
<keyword evidence="1" id="KW-1133">Transmembrane helix</keyword>
<keyword evidence="1" id="KW-0472">Membrane</keyword>
<dbReference type="EMBL" id="CP002062">
    <property type="protein sequence ID" value="ADJ14950.1"/>
    <property type="molecule type" value="Genomic_DNA"/>
</dbReference>
<proteinExistence type="predicted"/>
<dbReference type="HOGENOM" id="CLU_3130725_0_0_2"/>
<organism evidence="2 4">
    <name type="scientific">Halalkalicoccus jeotgali (strain DSM 18796 / CECT 7217 / JCM 14584 / KCTC 4019 / B3)</name>
    <dbReference type="NCBI Taxonomy" id="795797"/>
    <lineage>
        <taxon>Archaea</taxon>
        <taxon>Methanobacteriati</taxon>
        <taxon>Methanobacteriota</taxon>
        <taxon>Stenosarchaea group</taxon>
        <taxon>Halobacteria</taxon>
        <taxon>Halobacteriales</taxon>
        <taxon>Halococcaceae</taxon>
        <taxon>Halalkalicoccus</taxon>
    </lineage>
</organism>
<reference evidence="3 5" key="2">
    <citation type="journal article" date="2014" name="PLoS Genet.">
        <title>Phylogenetically driven sequencing of extremely halophilic archaea reveals strategies for static and dynamic osmo-response.</title>
        <authorList>
            <person name="Becker E.A."/>
            <person name="Seitzer P.M."/>
            <person name="Tritt A."/>
            <person name="Larsen D."/>
            <person name="Krusor M."/>
            <person name="Yao A.I."/>
            <person name="Wu D."/>
            <person name="Madern D."/>
            <person name="Eisen J.A."/>
            <person name="Darling A.E."/>
            <person name="Facciotti M.T."/>
        </authorList>
    </citation>
    <scope>NUCLEOTIDE SEQUENCE [LARGE SCALE GENOMIC DNA]</scope>
    <source>
        <strain evidence="3">B3</strain>
        <strain evidence="5">DSM 18796 / CECT 7217 / JCM 14584 / KCTC 4019 / B3</strain>
    </source>
</reference>
<protein>
    <submittedName>
        <fullName evidence="2">Uncharacterized protein</fullName>
    </submittedName>
</protein>
<dbReference type="OrthoDB" id="168411at2157"/>
<dbReference type="RefSeq" id="WP_008417707.1">
    <property type="nucleotide sequence ID" value="NC_014297.1"/>
</dbReference>
<dbReference type="Proteomes" id="UP000000390">
    <property type="component" value="Chromosome"/>
</dbReference>
<dbReference type="eggNOG" id="arCOG10318">
    <property type="taxonomic scope" value="Archaea"/>
</dbReference>
<dbReference type="Proteomes" id="UP000011645">
    <property type="component" value="Unassembled WGS sequence"/>
</dbReference>
<evidence type="ECO:0000256" key="1">
    <source>
        <dbReference type="SAM" id="Phobius"/>
    </source>
</evidence>
<evidence type="ECO:0000313" key="5">
    <source>
        <dbReference type="Proteomes" id="UP000011645"/>
    </source>
</evidence>
<name>D8J2J3_HALJB</name>
<accession>D8J2J3</accession>
<keyword evidence="5" id="KW-1185">Reference proteome</keyword>
<feature type="transmembrane region" description="Helical" evidence="1">
    <location>
        <begin position="19"/>
        <end position="38"/>
    </location>
</feature>
<dbReference type="GeneID" id="54763650"/>
<dbReference type="PATRIC" id="fig|795797.18.peg.1556"/>
<evidence type="ECO:0000313" key="4">
    <source>
        <dbReference type="Proteomes" id="UP000000390"/>
    </source>
</evidence>
<reference evidence="2 4" key="1">
    <citation type="journal article" date="2010" name="J. Bacteriol.">
        <title>Complete genome sequence of Halalkalicoccus jeotgali B3(T), an extremely halophilic archaeon.</title>
        <authorList>
            <person name="Roh S.W."/>
            <person name="Nam Y.D."/>
            <person name="Nam S.H."/>
            <person name="Choi S.H."/>
            <person name="Park H.S."/>
            <person name="Bae J.W."/>
        </authorList>
    </citation>
    <scope>NUCLEOTIDE SEQUENCE [LARGE SCALE GENOMIC DNA]</scope>
    <source>
        <strain evidence="2">B3</strain>
        <strain evidence="4">DSM 18796 / CECT 7217 / JCM 14584 / KCTC 4019 / B3</strain>
    </source>
</reference>
<sequence>MVALLAIIKKAATFGYKKYGIPGALVSVVLALWGYRFVKKALGGSKSSN</sequence>